<dbReference type="CDD" id="cd18042">
    <property type="entry name" value="DEXXQc_SETX"/>
    <property type="match status" value="1"/>
</dbReference>
<evidence type="ECO:0000256" key="1">
    <source>
        <dbReference type="SAM" id="MobiDB-lite"/>
    </source>
</evidence>
<feature type="region of interest" description="Disordered" evidence="1">
    <location>
        <begin position="1"/>
        <end position="27"/>
    </location>
</feature>
<dbReference type="Pfam" id="PF13087">
    <property type="entry name" value="AAA_12"/>
    <property type="match status" value="1"/>
</dbReference>
<dbReference type="GO" id="GO:0004386">
    <property type="term" value="F:helicase activity"/>
    <property type="evidence" value="ECO:0007669"/>
    <property type="project" value="InterPro"/>
</dbReference>
<evidence type="ECO:0000313" key="5">
    <source>
        <dbReference type="Proteomes" id="UP001311799"/>
    </source>
</evidence>
<feature type="region of interest" description="Disordered" evidence="1">
    <location>
        <begin position="374"/>
        <end position="393"/>
    </location>
</feature>
<dbReference type="InterPro" id="IPR045055">
    <property type="entry name" value="DNA2/NAM7-like"/>
</dbReference>
<evidence type="ECO:0000313" key="4">
    <source>
        <dbReference type="EMBL" id="KAK6589089.1"/>
    </source>
</evidence>
<feature type="domain" description="DNA2/NAM7 helicase helicase" evidence="2">
    <location>
        <begin position="445"/>
        <end position="533"/>
    </location>
</feature>
<dbReference type="InterPro" id="IPR041679">
    <property type="entry name" value="DNA2/NAM7-like_C"/>
</dbReference>
<dbReference type="Proteomes" id="UP001311799">
    <property type="component" value="Unassembled WGS sequence"/>
</dbReference>
<reference evidence="4 5" key="1">
    <citation type="submission" date="2023-10" db="EMBL/GenBank/DDBJ databases">
        <title>Comparative genomics analysis reveals potential genetic determinants of host preference in Cryptosporidium xiaoi.</title>
        <authorList>
            <person name="Xiao L."/>
            <person name="Li J."/>
        </authorList>
    </citation>
    <scope>NUCLEOTIDE SEQUENCE [LARGE SCALE GENOMIC DNA]</scope>
    <source>
        <strain evidence="4 5">52996</strain>
    </source>
</reference>
<dbReference type="PANTHER" id="PTHR10887:SF495">
    <property type="entry name" value="HELICASE SENATAXIN ISOFORM X1-RELATED"/>
    <property type="match status" value="1"/>
</dbReference>
<accession>A0AAV9XXQ2</accession>
<dbReference type="GO" id="GO:0016604">
    <property type="term" value="C:nuclear body"/>
    <property type="evidence" value="ECO:0007669"/>
    <property type="project" value="TreeGrafter"/>
</dbReference>
<dbReference type="InterPro" id="IPR027417">
    <property type="entry name" value="P-loop_NTPase"/>
</dbReference>
<dbReference type="InterPro" id="IPR047187">
    <property type="entry name" value="SF1_C_Upf1"/>
</dbReference>
<feature type="domain" description="DNA2/NAM7 helicase helicase" evidence="2">
    <location>
        <begin position="608"/>
        <end position="655"/>
    </location>
</feature>
<name>A0AAV9XXQ2_9CRYT</name>
<dbReference type="Gene3D" id="3.40.50.300">
    <property type="entry name" value="P-loop containing nucleotide triphosphate hydrolases"/>
    <property type="match status" value="2"/>
</dbReference>
<keyword evidence="5" id="KW-1185">Reference proteome</keyword>
<dbReference type="GO" id="GO:0006369">
    <property type="term" value="P:termination of RNA polymerase II transcription"/>
    <property type="evidence" value="ECO:0007669"/>
    <property type="project" value="TreeGrafter"/>
</dbReference>
<dbReference type="GO" id="GO:0001147">
    <property type="term" value="F:transcription termination site sequence-specific DNA binding"/>
    <property type="evidence" value="ECO:0007669"/>
    <property type="project" value="TreeGrafter"/>
</dbReference>
<dbReference type="Pfam" id="PF13086">
    <property type="entry name" value="AAA_11"/>
    <property type="match status" value="3"/>
</dbReference>
<comment type="caution">
    <text evidence="4">The sequence shown here is derived from an EMBL/GenBank/DDBJ whole genome shotgun (WGS) entry which is preliminary data.</text>
</comment>
<dbReference type="SUPFAM" id="SSF52540">
    <property type="entry name" value="P-loop containing nucleoside triphosphate hydrolases"/>
    <property type="match status" value="1"/>
</dbReference>
<protein>
    <submittedName>
        <fullName evidence="4">Uncharacterized protein</fullName>
    </submittedName>
</protein>
<feature type="domain" description="DNA2/NAM7 helicase helicase" evidence="2">
    <location>
        <begin position="319"/>
        <end position="372"/>
    </location>
</feature>
<dbReference type="EMBL" id="JAWDEY010000015">
    <property type="protein sequence ID" value="KAK6589089.1"/>
    <property type="molecule type" value="Genomic_DNA"/>
</dbReference>
<gene>
    <name evidence="4" type="ORF">RS030_233544</name>
</gene>
<evidence type="ECO:0000259" key="3">
    <source>
        <dbReference type="Pfam" id="PF13087"/>
    </source>
</evidence>
<sequence>MNKKENAFRKQTKKRQDEKEDNNADEENDILSNLDNYKIASFDSILLSWDFFEDIKEEEFGVEKDKEKGLVYSYNINGEKCEVRNNPGVFSGILDYMSYFFPLFLLECQQSIQRSKQIEMNEFEPFTLLEIRNKVTANEDLKFYTLRFERQKVTDDSVYYSPQDLVLIIFDFEVDLKGSNFNLESPGNIGLSHVLGVVQSSSSSGRLSVNVLNPSYYLEAKKLGKSIPTMCNSKRVEKRLLGFKESLDGLINSNENDKRIWRISRITSFATNYRELSGLFSLKDLPLKKVILSKKSEKTENIDYMKIPTVLEKKLESIYNPSQMEALRECLKYNGISLIQGPPGTGKTTTIIGIISALLSSNIDHLNKIDNKKEDTTSKKRKTNEHNYNGLETDISDRGGLPQLIKAKPWCYGTDFVPWYDTEMRDLLPCHKNDIEVNKLVLDMRNHKTGPRKLLICAPSNAAIDAIVRKLIYNQNTGEGGILDSMGNYYSPVLVRAGPNFHPDLNEYSLEYKLQQRLERNGYDIRTCKQEIRQQTQLKILQESQITCATLSVCGSKELTSILSQAKSYNNNNVDNSSISGIGSTYGTLSGDTSINTSNNGIGINNGQQLLFDTVIIDEASQGVELSTLIPLRLGCKRLILVGDPKQLPATVLSRKAIEHKYDISLFQRLQMSGFPVVMLGVQYRMHPDISAFPSKHFYDGELMDYEGIVKTRKPIIPWEGIPIFKPLTFFSVNSEEDQGKSISNPIEAEFVCQILELLGLILHEYHIRQTGDNTKESGISNEASVLPNLCNKSPSESGFRSIGDSHLNKPWYERIAVISPYNEQVKLIKDKIREKFNLGQDTVCPIDVSTVDGFQGQEKDYIIFSVVRSQYVEDDNIDNNVKKTNAGFIADKRRINVALTRAKYNLWIVGNSRYLLGNPEWKSLWNYSCKNNCQFSVDFKRFGAMNNYLKYWLFTYLQRKEDIRNTLKNYVPDFINSLTIDCSVFEKNCQDSVNIQQKSRIDSSYFGKLKEKTPGYESKHKKRHKLLNKSKSLQEYIGDDKKDHTVHFKDINLEIYYDMNEYDLTSSFENKYNQDENNELSD</sequence>
<evidence type="ECO:0000259" key="2">
    <source>
        <dbReference type="Pfam" id="PF13086"/>
    </source>
</evidence>
<proteinExistence type="predicted"/>
<feature type="compositionally biased region" description="Basic and acidic residues" evidence="1">
    <location>
        <begin position="1"/>
        <end position="22"/>
    </location>
</feature>
<dbReference type="InterPro" id="IPR041677">
    <property type="entry name" value="DNA2/NAM7_AAA_11"/>
</dbReference>
<dbReference type="AlphaFoldDB" id="A0AAV9XXQ2"/>
<dbReference type="CDD" id="cd18808">
    <property type="entry name" value="SF1_C_Upf1"/>
    <property type="match status" value="1"/>
</dbReference>
<dbReference type="PANTHER" id="PTHR10887">
    <property type="entry name" value="DNA2/NAM7 HELICASE FAMILY"/>
    <property type="match status" value="1"/>
</dbReference>
<organism evidence="4 5">
    <name type="scientific">Cryptosporidium xiaoi</name>
    <dbReference type="NCBI Taxonomy" id="659607"/>
    <lineage>
        <taxon>Eukaryota</taxon>
        <taxon>Sar</taxon>
        <taxon>Alveolata</taxon>
        <taxon>Apicomplexa</taxon>
        <taxon>Conoidasida</taxon>
        <taxon>Coccidia</taxon>
        <taxon>Eucoccidiorida</taxon>
        <taxon>Eimeriorina</taxon>
        <taxon>Cryptosporidiidae</taxon>
        <taxon>Cryptosporidium</taxon>
    </lineage>
</organism>
<feature type="domain" description="DNA2/NAM7 helicase-like C-terminal" evidence="3">
    <location>
        <begin position="662"/>
        <end position="913"/>
    </location>
</feature>